<dbReference type="EMBL" id="CP034457">
    <property type="protein sequence ID" value="QBM87188.1"/>
    <property type="molecule type" value="Genomic_DNA"/>
</dbReference>
<dbReference type="AlphaFoldDB" id="A0A4P6XMF4"/>
<evidence type="ECO:0000313" key="1">
    <source>
        <dbReference type="EMBL" id="QBM87188.1"/>
    </source>
</evidence>
<protein>
    <submittedName>
        <fullName evidence="1">Uncharacterized protein</fullName>
    </submittedName>
</protein>
<evidence type="ECO:0000313" key="2">
    <source>
        <dbReference type="Proteomes" id="UP000292447"/>
    </source>
</evidence>
<accession>A0A4P6XMF4</accession>
<sequence>MSKVLKKVRALPSDPSANDVLKVEYIEVNLNNSRKLISGITSASNISKEVAEQGQSITEDMLRLRNTRSELSWLDGFIENSEPAK</sequence>
<dbReference type="Proteomes" id="UP000292447">
    <property type="component" value="Chromosome II"/>
</dbReference>
<proteinExistence type="predicted"/>
<keyword evidence="2" id="KW-1185">Reference proteome</keyword>
<organism evidence="1 2">
    <name type="scientific">Metschnikowia aff. pulcherrima</name>
    <dbReference type="NCBI Taxonomy" id="2163413"/>
    <lineage>
        <taxon>Eukaryota</taxon>
        <taxon>Fungi</taxon>
        <taxon>Dikarya</taxon>
        <taxon>Ascomycota</taxon>
        <taxon>Saccharomycotina</taxon>
        <taxon>Pichiomycetes</taxon>
        <taxon>Metschnikowiaceae</taxon>
        <taxon>Metschnikowia</taxon>
    </lineage>
</organism>
<reference evidence="2" key="1">
    <citation type="submission" date="2019-03" db="EMBL/GenBank/DDBJ databases">
        <title>Snf2 controls pulcherriminic acid biosynthesis and connects pigmentation and antifungal activity of the yeast Metschnikowia pulcherrima.</title>
        <authorList>
            <person name="Gore-Lloyd D."/>
            <person name="Sumann I."/>
            <person name="Brachmann A.O."/>
            <person name="Schneeberger K."/>
            <person name="Ortiz-Merino R.A."/>
            <person name="Moreno-Beltran M."/>
            <person name="Schlaefli M."/>
            <person name="Kirner P."/>
            <person name="Santos Kron A."/>
            <person name="Wolfe K.H."/>
            <person name="Piel J."/>
            <person name="Ahrens C.H."/>
            <person name="Henk D."/>
            <person name="Freimoser F.M."/>
        </authorList>
    </citation>
    <scope>NUCLEOTIDE SEQUENCE [LARGE SCALE GENOMIC DNA]</scope>
    <source>
        <strain evidence="2">APC 1.2</strain>
    </source>
</reference>
<gene>
    <name evidence="1" type="ORF">METSCH_B03870</name>
</gene>
<name>A0A4P6XMF4_9ASCO</name>